<dbReference type="PANTHER" id="PTHR12304">
    <property type="entry name" value="INOSINE-URIDINE PREFERRING NUCLEOSIDE HYDROLASE"/>
    <property type="match status" value="1"/>
</dbReference>
<dbReference type="InterPro" id="IPR023186">
    <property type="entry name" value="IUNH"/>
</dbReference>
<dbReference type="InterPro" id="IPR006311">
    <property type="entry name" value="TAT_signal"/>
</dbReference>
<dbReference type="RefSeq" id="WP_173585099.1">
    <property type="nucleotide sequence ID" value="NZ_WOTB01000052.1"/>
</dbReference>
<accession>A0ABX0JZ53</accession>
<comment type="caution">
    <text evidence="4">The sequence shown here is derived from an EMBL/GenBank/DDBJ whole genome shotgun (WGS) entry which is preliminary data.</text>
</comment>
<keyword evidence="2" id="KW-0326">Glycosidase</keyword>
<evidence type="ECO:0000313" key="4">
    <source>
        <dbReference type="EMBL" id="NHN86784.1"/>
    </source>
</evidence>
<dbReference type="SUPFAM" id="SSF53590">
    <property type="entry name" value="Nucleoside hydrolase"/>
    <property type="match status" value="1"/>
</dbReference>
<dbReference type="InterPro" id="IPR001910">
    <property type="entry name" value="Inosine/uridine_hydrolase_dom"/>
</dbReference>
<dbReference type="PROSITE" id="PS51318">
    <property type="entry name" value="TAT"/>
    <property type="match status" value="1"/>
</dbReference>
<protein>
    <recommendedName>
        <fullName evidence="3">Inosine/uridine-preferring nucleoside hydrolase domain-containing protein</fullName>
    </recommendedName>
</protein>
<reference evidence="4 5" key="1">
    <citation type="journal article" date="2020" name="Int. J. Syst. Evol. Microbiol.">
        <title>Novel acetic acid bacteria from cider fermentations: Acetobacter conturbans sp. nov. and Acetobacter fallax sp. nov.</title>
        <authorList>
            <person name="Sombolestani A.S."/>
            <person name="Cleenwerck I."/>
            <person name="Cnockaert M."/>
            <person name="Borremans W."/>
            <person name="Wieme A.D."/>
            <person name="De Vuyst L."/>
            <person name="Vandamme P."/>
        </authorList>
    </citation>
    <scope>NUCLEOTIDE SEQUENCE [LARGE SCALE GENOMIC DNA]</scope>
    <source>
        <strain evidence="4 5">LMG 30640</strain>
    </source>
</reference>
<dbReference type="EMBL" id="WOTB01000052">
    <property type="protein sequence ID" value="NHN86784.1"/>
    <property type="molecule type" value="Genomic_DNA"/>
</dbReference>
<keyword evidence="1" id="KW-0378">Hydrolase</keyword>
<proteinExistence type="predicted"/>
<dbReference type="InterPro" id="IPR036452">
    <property type="entry name" value="Ribo_hydro-like"/>
</dbReference>
<keyword evidence="5" id="KW-1185">Reference proteome</keyword>
<evidence type="ECO:0000313" key="5">
    <source>
        <dbReference type="Proteomes" id="UP000635278"/>
    </source>
</evidence>
<dbReference type="Proteomes" id="UP000635278">
    <property type="component" value="Unassembled WGS sequence"/>
</dbReference>
<name>A0ABX0JZ53_9PROT</name>
<dbReference type="PANTHER" id="PTHR12304:SF4">
    <property type="entry name" value="URIDINE NUCLEOSIDASE"/>
    <property type="match status" value="1"/>
</dbReference>
<sequence length="367" mass="39303">MTERAKTTASASRPERRTFIKLSLATFLTGSATGGAFAQTAWTALGQPVSRIPWLQDVRRVIIDTDPGTDDLLALLMLLGSPTITTDAITVAPGNVEYAQEIRNALYLAERFGNGKVPVYRGLDHPLMGHPYPRAGFIHGRSGLGELNIPDEGLPLSKGSAATAIVNIVSEHPGEVTLLALGGLTNIALALLLDQSIATKIRGIVVVGGRYQGIGTNVSFNSMVDPEAADLVLKSGAPIVMTGDLGQDAMLGPADFDRIRSFHTKRSDIFIKSNVGRLHFEMEQRHKPGATYNDPLAAAMVIDPSIIEQFEQVHVSVELNGSETRGAYVFGATHIFTGDSVLPNVAIASQGNPARFRNVVFQALRRA</sequence>
<feature type="domain" description="Inosine/uridine-preferring nucleoside hydrolase" evidence="3">
    <location>
        <begin position="61"/>
        <end position="357"/>
    </location>
</feature>
<evidence type="ECO:0000259" key="3">
    <source>
        <dbReference type="Pfam" id="PF01156"/>
    </source>
</evidence>
<gene>
    <name evidence="4" type="ORF">GOB93_19490</name>
</gene>
<evidence type="ECO:0000256" key="2">
    <source>
        <dbReference type="ARBA" id="ARBA00023295"/>
    </source>
</evidence>
<dbReference type="Gene3D" id="3.90.245.10">
    <property type="entry name" value="Ribonucleoside hydrolase-like"/>
    <property type="match status" value="1"/>
</dbReference>
<dbReference type="Pfam" id="PF01156">
    <property type="entry name" value="IU_nuc_hydro"/>
    <property type="match status" value="1"/>
</dbReference>
<evidence type="ECO:0000256" key="1">
    <source>
        <dbReference type="ARBA" id="ARBA00022801"/>
    </source>
</evidence>
<organism evidence="4 5">
    <name type="scientific">Acetobacter musti</name>
    <dbReference type="NCBI Taxonomy" id="864732"/>
    <lineage>
        <taxon>Bacteria</taxon>
        <taxon>Pseudomonadati</taxon>
        <taxon>Pseudomonadota</taxon>
        <taxon>Alphaproteobacteria</taxon>
        <taxon>Acetobacterales</taxon>
        <taxon>Acetobacteraceae</taxon>
        <taxon>Acetobacter</taxon>
    </lineage>
</organism>